<evidence type="ECO:0000313" key="5">
    <source>
        <dbReference type="Proteomes" id="UP000294739"/>
    </source>
</evidence>
<dbReference type="PANTHER" id="PTHR30055:SF153">
    <property type="entry name" value="HTH-TYPE TRANSCRIPTIONAL REPRESSOR RV3405C"/>
    <property type="match status" value="1"/>
</dbReference>
<dbReference type="Proteomes" id="UP000294739">
    <property type="component" value="Unassembled WGS sequence"/>
</dbReference>
<organism evidence="4 5">
    <name type="scientific">Jiangella asiatica</name>
    <dbReference type="NCBI Taxonomy" id="2530372"/>
    <lineage>
        <taxon>Bacteria</taxon>
        <taxon>Bacillati</taxon>
        <taxon>Actinomycetota</taxon>
        <taxon>Actinomycetes</taxon>
        <taxon>Jiangellales</taxon>
        <taxon>Jiangellaceae</taxon>
        <taxon>Jiangella</taxon>
    </lineage>
</organism>
<sequence>MQDRDLASTRTRIQDVALELFAERGYDKTSLREISERLGMTKASLYYYFKSKDDIVQSIVDDLLAAVDDIVDWSRTQTPTPLARRELIERYSKVIRSQGAPLLRFIMENQPAMRVHKAGEAMRSRMQELFDFITDPADPLPVQLCSRMAFYTLHSSPVVMGDVDASPEDIFDAACDVALSMLPDESGRTEPAEGTRG</sequence>
<dbReference type="PANTHER" id="PTHR30055">
    <property type="entry name" value="HTH-TYPE TRANSCRIPTIONAL REGULATOR RUTR"/>
    <property type="match status" value="1"/>
</dbReference>
<evidence type="ECO:0000259" key="3">
    <source>
        <dbReference type="PROSITE" id="PS50977"/>
    </source>
</evidence>
<name>A0A4V2YZU1_9ACTN</name>
<feature type="domain" description="HTH tetR-type" evidence="3">
    <location>
        <begin position="7"/>
        <end position="67"/>
    </location>
</feature>
<dbReference type="SUPFAM" id="SSF46689">
    <property type="entry name" value="Homeodomain-like"/>
    <property type="match status" value="1"/>
</dbReference>
<dbReference type="GO" id="GO:0003700">
    <property type="term" value="F:DNA-binding transcription factor activity"/>
    <property type="evidence" value="ECO:0007669"/>
    <property type="project" value="TreeGrafter"/>
</dbReference>
<dbReference type="InterPro" id="IPR050109">
    <property type="entry name" value="HTH-type_TetR-like_transc_reg"/>
</dbReference>
<keyword evidence="1 2" id="KW-0238">DNA-binding</keyword>
<proteinExistence type="predicted"/>
<dbReference type="PRINTS" id="PR00455">
    <property type="entry name" value="HTHTETR"/>
</dbReference>
<dbReference type="InParanoid" id="A0A4V2YZU1"/>
<feature type="DNA-binding region" description="H-T-H motif" evidence="2">
    <location>
        <begin position="30"/>
        <end position="49"/>
    </location>
</feature>
<accession>A0A4V2YZU1</accession>
<dbReference type="Gene3D" id="1.10.357.10">
    <property type="entry name" value="Tetracycline Repressor, domain 2"/>
    <property type="match status" value="1"/>
</dbReference>
<keyword evidence="5" id="KW-1185">Reference proteome</keyword>
<comment type="caution">
    <text evidence="4">The sequence shown here is derived from an EMBL/GenBank/DDBJ whole genome shotgun (WGS) entry which is preliminary data.</text>
</comment>
<dbReference type="RefSeq" id="WP_131901213.1">
    <property type="nucleotide sequence ID" value="NZ_SMKZ01000069.1"/>
</dbReference>
<evidence type="ECO:0000256" key="1">
    <source>
        <dbReference type="ARBA" id="ARBA00023125"/>
    </source>
</evidence>
<dbReference type="AlphaFoldDB" id="A0A4V2YZU1"/>
<dbReference type="GO" id="GO:0000976">
    <property type="term" value="F:transcription cis-regulatory region binding"/>
    <property type="evidence" value="ECO:0007669"/>
    <property type="project" value="TreeGrafter"/>
</dbReference>
<reference evidence="4 5" key="1">
    <citation type="submission" date="2019-03" db="EMBL/GenBank/DDBJ databases">
        <title>Draft genome sequences of novel Actinobacteria.</title>
        <authorList>
            <person name="Sahin N."/>
            <person name="Ay H."/>
            <person name="Saygin H."/>
        </authorList>
    </citation>
    <scope>NUCLEOTIDE SEQUENCE [LARGE SCALE GENOMIC DNA]</scope>
    <source>
        <strain evidence="4 5">5K138</strain>
    </source>
</reference>
<dbReference type="Pfam" id="PF00440">
    <property type="entry name" value="TetR_N"/>
    <property type="match status" value="1"/>
</dbReference>
<gene>
    <name evidence="4" type="ORF">E1269_29000</name>
</gene>
<dbReference type="EMBL" id="SMKZ01000069">
    <property type="protein sequence ID" value="TDD98227.1"/>
    <property type="molecule type" value="Genomic_DNA"/>
</dbReference>
<dbReference type="InterPro" id="IPR001647">
    <property type="entry name" value="HTH_TetR"/>
</dbReference>
<evidence type="ECO:0000256" key="2">
    <source>
        <dbReference type="PROSITE-ProRule" id="PRU00335"/>
    </source>
</evidence>
<dbReference type="OrthoDB" id="3186364at2"/>
<dbReference type="InterPro" id="IPR009057">
    <property type="entry name" value="Homeodomain-like_sf"/>
</dbReference>
<evidence type="ECO:0000313" key="4">
    <source>
        <dbReference type="EMBL" id="TDD98227.1"/>
    </source>
</evidence>
<protein>
    <submittedName>
        <fullName evidence="4">TetR/AcrR family transcriptional regulator</fullName>
    </submittedName>
</protein>
<dbReference type="PROSITE" id="PS50977">
    <property type="entry name" value="HTH_TETR_2"/>
    <property type="match status" value="1"/>
</dbReference>